<dbReference type="Proteomes" id="UP001148662">
    <property type="component" value="Unassembled WGS sequence"/>
</dbReference>
<keyword evidence="2" id="KW-1185">Reference proteome</keyword>
<dbReference type="EMBL" id="JANHOG010001849">
    <property type="protein sequence ID" value="KAJ3530796.1"/>
    <property type="molecule type" value="Genomic_DNA"/>
</dbReference>
<proteinExistence type="predicted"/>
<name>A0ACC1S2M0_9APHY</name>
<organism evidence="1 2">
    <name type="scientific">Phlebia brevispora</name>
    <dbReference type="NCBI Taxonomy" id="194682"/>
    <lineage>
        <taxon>Eukaryota</taxon>
        <taxon>Fungi</taxon>
        <taxon>Dikarya</taxon>
        <taxon>Basidiomycota</taxon>
        <taxon>Agaricomycotina</taxon>
        <taxon>Agaricomycetes</taxon>
        <taxon>Polyporales</taxon>
        <taxon>Meruliaceae</taxon>
        <taxon>Phlebia</taxon>
    </lineage>
</organism>
<reference evidence="1" key="1">
    <citation type="submission" date="2022-07" db="EMBL/GenBank/DDBJ databases">
        <title>Genome Sequence of Phlebia brevispora.</title>
        <authorList>
            <person name="Buettner E."/>
        </authorList>
    </citation>
    <scope>NUCLEOTIDE SEQUENCE</scope>
    <source>
        <strain evidence="1">MPL23</strain>
    </source>
</reference>
<evidence type="ECO:0000313" key="2">
    <source>
        <dbReference type="Proteomes" id="UP001148662"/>
    </source>
</evidence>
<gene>
    <name evidence="1" type="ORF">NM688_g7661</name>
</gene>
<accession>A0ACC1S2M0</accession>
<protein>
    <submittedName>
        <fullName evidence="1">Uncharacterized protein</fullName>
    </submittedName>
</protein>
<comment type="caution">
    <text evidence="1">The sequence shown here is derived from an EMBL/GenBank/DDBJ whole genome shotgun (WGS) entry which is preliminary data.</text>
</comment>
<evidence type="ECO:0000313" key="1">
    <source>
        <dbReference type="EMBL" id="KAJ3530796.1"/>
    </source>
</evidence>
<sequence length="628" mass="70671">MLGKSTALGPDRLVLSVYRDVTHIDFRGLGRCQRLQHCYWVLTPDPISTHTAPIVRSSRVDRRNGIEARIALFDGSTISYSVKAPNLLVLSSLPPPALSSPRLGRGDSSIHPPRLQQVSALPLAHPSPLPYFRPRRGLPTYSRYYVLPRSFPSISVYAEDRELPFHDTSSTFISSIRRPAAGGGDTTRRLGLTVAVTPRYGPATIFNLPLIRHHPTPTYLPRHIPFTIAAIAHSSQPLQPFHRHRRPSFLPSLPLSPLGFPLHLFRYTSSGFPSSSYPPHLFGAPLLLLSVNTTRFPSFACSDYRRFSGSCGTLWQEQVVNRKEATNTQGARPHQNPIPAPRILALHQEMQQGRSPVRHDRSREGAARTGRSSARWLDWMSYPVVNLPGTSRHYTWTRRYDAQWPYARAAVQVGKYVLPVLAMVTYQLVTLNGVQLGRQASTAPSSPEDASFRNRTKIVLHNADSFLPRVLPVSGEFPELATLPLWPRALNGEYNELNPMLSEASAVIVVYTCDDYSWGARPCHCIVRRVVCTPSRNEAIKERRKRADERVTFSVSHSFTQSGETNRLKVPSAWLQQFNVPTEIGELPFAIPAIYWIYRARIILWSSILLPLPCLPHFLTRCYLSRTL</sequence>